<feature type="non-terminal residue" evidence="1">
    <location>
        <position position="82"/>
    </location>
</feature>
<sequence length="82" mass="9685">MNHYINSLRLKLNMAKNLNSKKDPVEEEFVFEFYDEDYADSLEIEKPEVIEEYNDINFEEDLNDEQLEIINNIKGPMLVIAG</sequence>
<protein>
    <submittedName>
        <fullName evidence="1">Uncharacterized protein</fullName>
    </submittedName>
</protein>
<organism evidence="1">
    <name type="scientific">marine sediment metagenome</name>
    <dbReference type="NCBI Taxonomy" id="412755"/>
    <lineage>
        <taxon>unclassified sequences</taxon>
        <taxon>metagenomes</taxon>
        <taxon>ecological metagenomes</taxon>
    </lineage>
</organism>
<proteinExistence type="predicted"/>
<evidence type="ECO:0000313" key="1">
    <source>
        <dbReference type="EMBL" id="GAH42004.1"/>
    </source>
</evidence>
<comment type="caution">
    <text evidence="1">The sequence shown here is derived from an EMBL/GenBank/DDBJ whole genome shotgun (WGS) entry which is preliminary data.</text>
</comment>
<reference evidence="1" key="1">
    <citation type="journal article" date="2014" name="Front. Microbiol.">
        <title>High frequency of phylogenetically diverse reductive dehalogenase-homologous genes in deep subseafloor sedimentary metagenomes.</title>
        <authorList>
            <person name="Kawai M."/>
            <person name="Futagami T."/>
            <person name="Toyoda A."/>
            <person name="Takaki Y."/>
            <person name="Nishi S."/>
            <person name="Hori S."/>
            <person name="Arai W."/>
            <person name="Tsubouchi T."/>
            <person name="Morono Y."/>
            <person name="Uchiyama I."/>
            <person name="Ito T."/>
            <person name="Fujiyama A."/>
            <person name="Inagaki F."/>
            <person name="Takami H."/>
        </authorList>
    </citation>
    <scope>NUCLEOTIDE SEQUENCE</scope>
    <source>
        <strain evidence="1">Expedition CK06-06</strain>
    </source>
</reference>
<dbReference type="AlphaFoldDB" id="X1GK85"/>
<gene>
    <name evidence="1" type="ORF">S03H2_26370</name>
</gene>
<accession>X1GK85</accession>
<dbReference type="EMBL" id="BARU01015264">
    <property type="protein sequence ID" value="GAH42004.1"/>
    <property type="molecule type" value="Genomic_DNA"/>
</dbReference>
<name>X1GK85_9ZZZZ</name>